<dbReference type="InterPro" id="IPR058594">
    <property type="entry name" value="PB1-like_dom_pln"/>
</dbReference>
<organism evidence="3 4">
    <name type="scientific">Hibiscus sabdariffa</name>
    <name type="common">roselle</name>
    <dbReference type="NCBI Taxonomy" id="183260"/>
    <lineage>
        <taxon>Eukaryota</taxon>
        <taxon>Viridiplantae</taxon>
        <taxon>Streptophyta</taxon>
        <taxon>Embryophyta</taxon>
        <taxon>Tracheophyta</taxon>
        <taxon>Spermatophyta</taxon>
        <taxon>Magnoliopsida</taxon>
        <taxon>eudicotyledons</taxon>
        <taxon>Gunneridae</taxon>
        <taxon>Pentapetalae</taxon>
        <taxon>rosids</taxon>
        <taxon>malvids</taxon>
        <taxon>Malvales</taxon>
        <taxon>Malvaceae</taxon>
        <taxon>Malvoideae</taxon>
        <taxon>Hibiscus</taxon>
    </lineage>
</organism>
<dbReference type="Proteomes" id="UP001472677">
    <property type="component" value="Unassembled WGS sequence"/>
</dbReference>
<dbReference type="EMBL" id="JBBPBM010000070">
    <property type="protein sequence ID" value="KAK8513228.1"/>
    <property type="molecule type" value="Genomic_DNA"/>
</dbReference>
<reference evidence="3 4" key="1">
    <citation type="journal article" date="2024" name="G3 (Bethesda)">
        <title>Genome assembly of Hibiscus sabdariffa L. provides insights into metabolisms of medicinal natural products.</title>
        <authorList>
            <person name="Kim T."/>
        </authorList>
    </citation>
    <scope>NUCLEOTIDE SEQUENCE [LARGE SCALE GENOMIC DNA]</scope>
    <source>
        <strain evidence="3">TK-2024</strain>
        <tissue evidence="3">Old leaves</tissue>
    </source>
</reference>
<evidence type="ECO:0000259" key="2">
    <source>
        <dbReference type="Pfam" id="PF26130"/>
    </source>
</evidence>
<accession>A0ABR2C1K5</accession>
<feature type="region of interest" description="Disordered" evidence="1">
    <location>
        <begin position="258"/>
        <end position="289"/>
    </location>
</feature>
<dbReference type="Pfam" id="PF26130">
    <property type="entry name" value="PB1-like"/>
    <property type="match status" value="1"/>
</dbReference>
<evidence type="ECO:0000313" key="3">
    <source>
        <dbReference type="EMBL" id="KAK8513228.1"/>
    </source>
</evidence>
<comment type="caution">
    <text evidence="3">The sequence shown here is derived from an EMBL/GenBank/DDBJ whole genome shotgun (WGS) entry which is preliminary data.</text>
</comment>
<evidence type="ECO:0000313" key="4">
    <source>
        <dbReference type="Proteomes" id="UP001472677"/>
    </source>
</evidence>
<sequence>MSAEKMLIVMYMGGNFVKNPDLQYVGGDEVEWSIERDLLSYFQLIDLVHKAGYRAVMWFSYLVPGDNLKDGPIVCFDDASFRTMIEHSKKELLHVYVEHKVDNPHFVDEDQISEDTNIMCESHVGGTCEDKGGGLDSCISETSNVSGSHQRMTDQDDLFDVKVDAFSKVGDCSNETVSLTDIEIDVDGEDEGEVEDECDNDSYSNTEGLGFIFAHRKGYGSEDDEIRTIGEECLKFYDKQKQKKLLSDDVHVEHIFEDATTDETSNVRAKKDKEEKQEINRDDGSGDDT</sequence>
<gene>
    <name evidence="3" type="ORF">V6N12_037719</name>
</gene>
<feature type="compositionally biased region" description="Basic and acidic residues" evidence="1">
    <location>
        <begin position="269"/>
        <end position="289"/>
    </location>
</feature>
<evidence type="ECO:0000256" key="1">
    <source>
        <dbReference type="SAM" id="MobiDB-lite"/>
    </source>
</evidence>
<name>A0ABR2C1K5_9ROSI</name>
<proteinExistence type="predicted"/>
<protein>
    <recommendedName>
        <fullName evidence="2">PB1-like domain-containing protein</fullName>
    </recommendedName>
</protein>
<keyword evidence="4" id="KW-1185">Reference proteome</keyword>
<feature type="domain" description="PB1-like" evidence="2">
    <location>
        <begin position="4"/>
        <end position="99"/>
    </location>
</feature>